<name>K8WH64_9GAMM</name>
<dbReference type="EMBL" id="AKKN01000005">
    <property type="protein sequence ID" value="EKT59888.1"/>
    <property type="molecule type" value="Genomic_DNA"/>
</dbReference>
<keyword evidence="8 13" id="KW-0129">CBS domain</keyword>
<keyword evidence="4" id="KW-0677">Repeat</keyword>
<comment type="catalytic activity">
    <reaction evidence="10">
        <text>D-arabinose 5-phosphate = D-ribulose 5-phosphate</text>
        <dbReference type="Rhea" id="RHEA:23104"/>
        <dbReference type="ChEBI" id="CHEBI:57693"/>
        <dbReference type="ChEBI" id="CHEBI:58121"/>
        <dbReference type="EC" id="5.3.1.13"/>
    </reaction>
</comment>
<accession>K8WH64</accession>
<evidence type="ECO:0000256" key="4">
    <source>
        <dbReference type="ARBA" id="ARBA00022737"/>
    </source>
</evidence>
<keyword evidence="6 11" id="KW-0862">Zinc</keyword>
<dbReference type="PROSITE" id="PS51464">
    <property type="entry name" value="SIS"/>
    <property type="match status" value="1"/>
</dbReference>
<evidence type="ECO:0000256" key="7">
    <source>
        <dbReference type="ARBA" id="ARBA00022840"/>
    </source>
</evidence>
<dbReference type="InterPro" id="IPR004800">
    <property type="entry name" value="KdsD/KpsF-type"/>
</dbReference>
<evidence type="ECO:0000256" key="9">
    <source>
        <dbReference type="ARBA" id="ARBA00023235"/>
    </source>
</evidence>
<evidence type="ECO:0000256" key="6">
    <source>
        <dbReference type="ARBA" id="ARBA00022833"/>
    </source>
</evidence>
<dbReference type="GO" id="GO:1901135">
    <property type="term" value="P:carbohydrate derivative metabolic process"/>
    <property type="evidence" value="ECO:0007669"/>
    <property type="project" value="InterPro"/>
</dbReference>
<evidence type="ECO:0000256" key="3">
    <source>
        <dbReference type="ARBA" id="ARBA00022723"/>
    </source>
</evidence>
<dbReference type="NCBIfam" id="TIGR00393">
    <property type="entry name" value="kpsF"/>
    <property type="match status" value="1"/>
</dbReference>
<evidence type="ECO:0000259" key="14">
    <source>
        <dbReference type="PROSITE" id="PS51371"/>
    </source>
</evidence>
<keyword evidence="7" id="KW-0067">ATP-binding</keyword>
<evidence type="ECO:0000256" key="1">
    <source>
        <dbReference type="ARBA" id="ARBA00008165"/>
    </source>
</evidence>
<dbReference type="PANTHER" id="PTHR42745:SF2">
    <property type="entry name" value="ARABINOSE 5-PHOSPHATE ISOMERASE GUTQ"/>
    <property type="match status" value="1"/>
</dbReference>
<feature type="domain" description="SIS" evidence="15">
    <location>
        <begin position="36"/>
        <end position="179"/>
    </location>
</feature>
<evidence type="ECO:0000256" key="11">
    <source>
        <dbReference type="PIRSR" id="PIRSR004692-2"/>
    </source>
</evidence>
<evidence type="ECO:0000256" key="2">
    <source>
        <dbReference type="ARBA" id="ARBA00011881"/>
    </source>
</evidence>
<dbReference type="RefSeq" id="WP_008914598.1">
    <property type="nucleotide sequence ID" value="NZ_CM001773.1"/>
</dbReference>
<organism evidence="16 17">
    <name type="scientific">Providencia sneebia DSM 19967</name>
    <dbReference type="NCBI Taxonomy" id="1141660"/>
    <lineage>
        <taxon>Bacteria</taxon>
        <taxon>Pseudomonadati</taxon>
        <taxon>Pseudomonadota</taxon>
        <taxon>Gammaproteobacteria</taxon>
        <taxon>Enterobacterales</taxon>
        <taxon>Morganellaceae</taxon>
        <taxon>Providencia</taxon>
    </lineage>
</organism>
<feature type="site" description="Catalytically relevant" evidence="12">
    <location>
        <position position="147"/>
    </location>
</feature>
<dbReference type="InterPro" id="IPR046342">
    <property type="entry name" value="CBS_dom_sf"/>
</dbReference>
<sequence length="319" mass="34132">MTNSDKILAYAKETLAIELAEAHNLFNSLNADFVKSCELILGCKGKVIVSGMGKSGHIGKKIAASLASTGTPAFFVHPAEALHGDLGMITSQDIFVFISNSGRAIELQTIIPVLKELNIPIIAITNGMDSFLAAQADSVLHLAVTREACPMGLAPTSSAVNTLLLGDALAMALMRIRNFNEENFARSHPGGSLGASLLNKVANLMRTGERIPQVNHNATILDAMAELTRTGMGLVIACNEHQQVEGIFTDGDLRRALLKGKQLQDKLDPLLTRPGYKLAEHLNVATAVEKLYERQISAAPVVNSDGILVGAINLYDLRQ</sequence>
<evidence type="ECO:0000313" key="17">
    <source>
        <dbReference type="Proteomes" id="UP000010290"/>
    </source>
</evidence>
<dbReference type="Pfam" id="PF00571">
    <property type="entry name" value="CBS"/>
    <property type="match status" value="2"/>
</dbReference>
<dbReference type="GO" id="GO:0019146">
    <property type="term" value="F:arabinose-5-phosphate isomerase activity"/>
    <property type="evidence" value="ECO:0007669"/>
    <property type="project" value="UniProtKB-EC"/>
</dbReference>
<evidence type="ECO:0000256" key="12">
    <source>
        <dbReference type="PIRSR" id="PIRSR004692-3"/>
    </source>
</evidence>
<reference evidence="16 17" key="1">
    <citation type="journal article" date="2012" name="BMC Genomics">
        <title>Comparative genomics of bacteria in the genus Providencia isolated from wild Drosophila melanogaster.</title>
        <authorList>
            <person name="Galac M.R."/>
            <person name="Lazzaro B.P."/>
        </authorList>
    </citation>
    <scope>NUCLEOTIDE SEQUENCE [LARGE SCALE GENOMIC DNA]</scope>
    <source>
        <strain evidence="16 17">DSM 19967</strain>
    </source>
</reference>
<dbReference type="Gene3D" id="3.10.580.10">
    <property type="entry name" value="CBS-domain"/>
    <property type="match status" value="1"/>
</dbReference>
<dbReference type="AlphaFoldDB" id="K8WH64"/>
<dbReference type="Gene3D" id="3.40.50.10490">
    <property type="entry name" value="Glucose-6-phosphate isomerase like protein, domain 1"/>
    <property type="match status" value="1"/>
</dbReference>
<dbReference type="PROSITE" id="PS51371">
    <property type="entry name" value="CBS"/>
    <property type="match status" value="2"/>
</dbReference>
<evidence type="ECO:0000256" key="5">
    <source>
        <dbReference type="ARBA" id="ARBA00022741"/>
    </source>
</evidence>
<feature type="domain" description="CBS" evidence="14">
    <location>
        <begin position="271"/>
        <end position="319"/>
    </location>
</feature>
<feature type="site" description="Catalytically relevant" evidence="12">
    <location>
        <position position="106"/>
    </location>
</feature>
<feature type="binding site" evidence="11">
    <location>
        <position position="77"/>
    </location>
    <ligand>
        <name>Zn(2+)</name>
        <dbReference type="ChEBI" id="CHEBI:29105"/>
    </ligand>
</feature>
<feature type="site" description="Catalytically relevant" evidence="12">
    <location>
        <position position="188"/>
    </location>
</feature>
<dbReference type="GO" id="GO:0046872">
    <property type="term" value="F:metal ion binding"/>
    <property type="evidence" value="ECO:0007669"/>
    <property type="project" value="UniProtKB-KW"/>
</dbReference>
<dbReference type="PANTHER" id="PTHR42745">
    <property type="match status" value="1"/>
</dbReference>
<comment type="subunit">
    <text evidence="2">Homotetramer.</text>
</comment>
<keyword evidence="3 11" id="KW-0479">Metal-binding</keyword>
<feature type="site" description="Catalytically relevant" evidence="12">
    <location>
        <position position="54"/>
    </location>
</feature>
<dbReference type="InterPro" id="IPR035474">
    <property type="entry name" value="SIS_Kpsf"/>
</dbReference>
<dbReference type="Pfam" id="PF01380">
    <property type="entry name" value="SIS"/>
    <property type="match status" value="1"/>
</dbReference>
<gene>
    <name evidence="16" type="primary">gutQ</name>
    <name evidence="16" type="ORF">OO7_03619</name>
</gene>
<dbReference type="PIRSF" id="PIRSF004692">
    <property type="entry name" value="KdsD_KpsF"/>
    <property type="match status" value="1"/>
</dbReference>
<comment type="caution">
    <text evidence="16">The sequence shown here is derived from an EMBL/GenBank/DDBJ whole genome shotgun (WGS) entry which is preliminary data.</text>
</comment>
<dbReference type="GO" id="GO:0005975">
    <property type="term" value="P:carbohydrate metabolic process"/>
    <property type="evidence" value="ECO:0007669"/>
    <property type="project" value="InterPro"/>
</dbReference>
<dbReference type="CDD" id="cd05014">
    <property type="entry name" value="SIS_Kpsf"/>
    <property type="match status" value="1"/>
</dbReference>
<evidence type="ECO:0000256" key="13">
    <source>
        <dbReference type="PROSITE-ProRule" id="PRU00703"/>
    </source>
</evidence>
<dbReference type="Proteomes" id="UP000010290">
    <property type="component" value="Chromosome"/>
</dbReference>
<keyword evidence="9 10" id="KW-0413">Isomerase</keyword>
<keyword evidence="17" id="KW-1185">Reference proteome</keyword>
<dbReference type="SUPFAM" id="SSF53697">
    <property type="entry name" value="SIS domain"/>
    <property type="match status" value="1"/>
</dbReference>
<dbReference type="HOGENOM" id="CLU_040681_13_1_6"/>
<dbReference type="PATRIC" id="fig|1141660.3.peg.732"/>
<dbReference type="EC" id="5.3.1.13" evidence="10"/>
<dbReference type="InterPro" id="IPR000644">
    <property type="entry name" value="CBS_dom"/>
</dbReference>
<dbReference type="OrthoDB" id="9762536at2"/>
<dbReference type="GO" id="GO:0005524">
    <property type="term" value="F:ATP binding"/>
    <property type="evidence" value="ECO:0007669"/>
    <property type="project" value="UniProtKB-KW"/>
</dbReference>
<evidence type="ECO:0000259" key="15">
    <source>
        <dbReference type="PROSITE" id="PS51464"/>
    </source>
</evidence>
<dbReference type="InterPro" id="IPR001347">
    <property type="entry name" value="SIS_dom"/>
</dbReference>
<dbReference type="InterPro" id="IPR050986">
    <property type="entry name" value="GutQ/KpsF_isomerases"/>
</dbReference>
<comment type="similarity">
    <text evidence="1 10">Belongs to the SIS family. GutQ/KpsF subfamily.</text>
</comment>
<proteinExistence type="inferred from homology"/>
<evidence type="ECO:0000256" key="10">
    <source>
        <dbReference type="PIRNR" id="PIRNR004692"/>
    </source>
</evidence>
<evidence type="ECO:0000256" key="8">
    <source>
        <dbReference type="ARBA" id="ARBA00023122"/>
    </source>
</evidence>
<dbReference type="InterPro" id="IPR046348">
    <property type="entry name" value="SIS_dom_sf"/>
</dbReference>
<evidence type="ECO:0000313" key="16">
    <source>
        <dbReference type="EMBL" id="EKT59888.1"/>
    </source>
</evidence>
<protein>
    <recommendedName>
        <fullName evidence="10">Arabinose 5-phosphate isomerase</fullName>
        <shortName evidence="10">API</shortName>
        <ecNumber evidence="10">5.3.1.13</ecNumber>
    </recommendedName>
</protein>
<dbReference type="SUPFAM" id="SSF54631">
    <property type="entry name" value="CBS-domain pair"/>
    <property type="match status" value="1"/>
</dbReference>
<dbReference type="FunFam" id="3.40.50.10490:FF:000011">
    <property type="entry name" value="Arabinose 5-phosphate isomerase"/>
    <property type="match status" value="1"/>
</dbReference>
<keyword evidence="5" id="KW-0547">Nucleotide-binding</keyword>
<feature type="domain" description="CBS" evidence="14">
    <location>
        <begin position="205"/>
        <end position="263"/>
    </location>
</feature>
<dbReference type="CDD" id="cd04604">
    <property type="entry name" value="CBS_pair_SIS_assoc"/>
    <property type="match status" value="1"/>
</dbReference>